<evidence type="ECO:0000313" key="1">
    <source>
        <dbReference type="EMBL" id="CAI6367863.1"/>
    </source>
</evidence>
<proteinExistence type="predicted"/>
<accession>A0AAV0XJ50</accession>
<protein>
    <submittedName>
        <fullName evidence="1">Uncharacterized protein</fullName>
    </submittedName>
</protein>
<comment type="caution">
    <text evidence="1">The sequence shown here is derived from an EMBL/GenBank/DDBJ whole genome shotgun (WGS) entry which is preliminary data.</text>
</comment>
<keyword evidence="2" id="KW-1185">Reference proteome</keyword>
<reference evidence="1 2" key="1">
    <citation type="submission" date="2023-01" db="EMBL/GenBank/DDBJ databases">
        <authorList>
            <person name="Whitehead M."/>
        </authorList>
    </citation>
    <scope>NUCLEOTIDE SEQUENCE [LARGE SCALE GENOMIC DNA]</scope>
</reference>
<evidence type="ECO:0000313" key="2">
    <source>
        <dbReference type="Proteomes" id="UP001160148"/>
    </source>
</evidence>
<dbReference type="AlphaFoldDB" id="A0AAV0XJ50"/>
<organism evidence="1 2">
    <name type="scientific">Macrosiphum euphorbiae</name>
    <name type="common">potato aphid</name>
    <dbReference type="NCBI Taxonomy" id="13131"/>
    <lineage>
        <taxon>Eukaryota</taxon>
        <taxon>Metazoa</taxon>
        <taxon>Ecdysozoa</taxon>
        <taxon>Arthropoda</taxon>
        <taxon>Hexapoda</taxon>
        <taxon>Insecta</taxon>
        <taxon>Pterygota</taxon>
        <taxon>Neoptera</taxon>
        <taxon>Paraneoptera</taxon>
        <taxon>Hemiptera</taxon>
        <taxon>Sternorrhyncha</taxon>
        <taxon>Aphidomorpha</taxon>
        <taxon>Aphidoidea</taxon>
        <taxon>Aphididae</taxon>
        <taxon>Macrosiphini</taxon>
        <taxon>Macrosiphum</taxon>
    </lineage>
</organism>
<sequence length="92" mass="10029">MIEFSCALSRLRTLPPARGDANCFRTRKIPTKDVGERGLLAADLGVSLQTLRMSGVQGAPGKKKPLCGGKFSNNGSRGNLVKWETYSMCRKK</sequence>
<name>A0AAV0XJ50_9HEMI</name>
<gene>
    <name evidence="1" type="ORF">MEUPH1_LOCUS22285</name>
</gene>
<dbReference type="EMBL" id="CARXXK010000005">
    <property type="protein sequence ID" value="CAI6367863.1"/>
    <property type="molecule type" value="Genomic_DNA"/>
</dbReference>
<dbReference type="Proteomes" id="UP001160148">
    <property type="component" value="Unassembled WGS sequence"/>
</dbReference>